<dbReference type="GO" id="GO:0000981">
    <property type="term" value="F:DNA-binding transcription factor activity, RNA polymerase II-specific"/>
    <property type="evidence" value="ECO:0007669"/>
    <property type="project" value="TreeGrafter"/>
</dbReference>
<feature type="region of interest" description="Disordered" evidence="6">
    <location>
        <begin position="176"/>
        <end position="235"/>
    </location>
</feature>
<dbReference type="GO" id="GO:0048766">
    <property type="term" value="P:root hair initiation"/>
    <property type="evidence" value="ECO:0007669"/>
    <property type="project" value="UniProtKB-ARBA"/>
</dbReference>
<dbReference type="GeneID" id="101508509"/>
<gene>
    <name evidence="9" type="primary">LOC101508509</name>
</gene>
<keyword evidence="8" id="KW-1185">Reference proteome</keyword>
<keyword evidence="5" id="KW-0539">Nucleus</keyword>
<name>A0A1S2YXC7_CICAR</name>
<dbReference type="PaxDb" id="3827-XP_004511446.1"/>
<dbReference type="InterPro" id="IPR045843">
    <property type="entry name" value="IND-like"/>
</dbReference>
<protein>
    <submittedName>
        <fullName evidence="9">Transcription factor bHLH84-like</fullName>
    </submittedName>
</protein>
<dbReference type="PANTHER" id="PTHR16223:SF338">
    <property type="entry name" value="TRANSCRIPTION FACTOR RSL2"/>
    <property type="match status" value="1"/>
</dbReference>
<feature type="domain" description="BHLH" evidence="7">
    <location>
        <begin position="228"/>
        <end position="277"/>
    </location>
</feature>
<dbReference type="InterPro" id="IPR036638">
    <property type="entry name" value="HLH_DNA-bd_sf"/>
</dbReference>
<dbReference type="GO" id="GO:0005634">
    <property type="term" value="C:nucleus"/>
    <property type="evidence" value="ECO:0007669"/>
    <property type="project" value="UniProtKB-SubCell"/>
</dbReference>
<dbReference type="FunFam" id="4.10.280.10:FF:000022">
    <property type="entry name" value="Basic helix-loop-helix transcription factor"/>
    <property type="match status" value="1"/>
</dbReference>
<evidence type="ECO:0000256" key="2">
    <source>
        <dbReference type="ARBA" id="ARBA00023015"/>
    </source>
</evidence>
<evidence type="ECO:0000313" key="9">
    <source>
        <dbReference type="RefSeq" id="XP_004511446.1"/>
    </source>
</evidence>
<dbReference type="PANTHER" id="PTHR16223">
    <property type="entry name" value="TRANSCRIPTION FACTOR BHLH83-RELATED"/>
    <property type="match status" value="1"/>
</dbReference>
<dbReference type="SMART" id="SM00353">
    <property type="entry name" value="HLH"/>
    <property type="match status" value="1"/>
</dbReference>
<dbReference type="OrthoDB" id="651283at2759"/>
<comment type="subcellular location">
    <subcellularLocation>
        <location evidence="1">Nucleus</location>
    </subcellularLocation>
</comment>
<organism evidence="8 9">
    <name type="scientific">Cicer arietinum</name>
    <name type="common">Chickpea</name>
    <name type="synonym">Garbanzo</name>
    <dbReference type="NCBI Taxonomy" id="3827"/>
    <lineage>
        <taxon>Eukaryota</taxon>
        <taxon>Viridiplantae</taxon>
        <taxon>Streptophyta</taxon>
        <taxon>Embryophyta</taxon>
        <taxon>Tracheophyta</taxon>
        <taxon>Spermatophyta</taxon>
        <taxon>Magnoliopsida</taxon>
        <taxon>eudicotyledons</taxon>
        <taxon>Gunneridae</taxon>
        <taxon>Pentapetalae</taxon>
        <taxon>rosids</taxon>
        <taxon>fabids</taxon>
        <taxon>Fabales</taxon>
        <taxon>Fabaceae</taxon>
        <taxon>Papilionoideae</taxon>
        <taxon>50 kb inversion clade</taxon>
        <taxon>NPAAA clade</taxon>
        <taxon>Hologalegina</taxon>
        <taxon>IRL clade</taxon>
        <taxon>Cicereae</taxon>
        <taxon>Cicer</taxon>
    </lineage>
</organism>
<keyword evidence="3" id="KW-0238">DNA-binding</keyword>
<accession>A0A1S2YXC7</accession>
<proteinExistence type="predicted"/>
<dbReference type="STRING" id="3827.A0A1S2YXC7"/>
<keyword evidence="2" id="KW-0805">Transcription regulation</keyword>
<reference evidence="9" key="2">
    <citation type="submission" date="2025-08" db="UniProtKB">
        <authorList>
            <consortium name="RefSeq"/>
        </authorList>
    </citation>
    <scope>IDENTIFICATION</scope>
    <source>
        <tissue evidence="9">Etiolated seedlings</tissue>
    </source>
</reference>
<reference evidence="8" key="1">
    <citation type="journal article" date="2013" name="Nat. Biotechnol.">
        <title>Draft genome sequence of chickpea (Cicer arietinum) provides a resource for trait improvement.</title>
        <authorList>
            <person name="Varshney R.K."/>
            <person name="Song C."/>
            <person name="Saxena R.K."/>
            <person name="Azam S."/>
            <person name="Yu S."/>
            <person name="Sharpe A.G."/>
            <person name="Cannon S."/>
            <person name="Baek J."/>
            <person name="Rosen B.D."/>
            <person name="Tar'an B."/>
            <person name="Millan T."/>
            <person name="Zhang X."/>
            <person name="Ramsay L.D."/>
            <person name="Iwata A."/>
            <person name="Wang Y."/>
            <person name="Nelson W."/>
            <person name="Farmer A.D."/>
            <person name="Gaur P.M."/>
            <person name="Soderlund C."/>
            <person name="Penmetsa R.V."/>
            <person name="Xu C."/>
            <person name="Bharti A.K."/>
            <person name="He W."/>
            <person name="Winter P."/>
            <person name="Zhao S."/>
            <person name="Hane J.K."/>
            <person name="Carrasquilla-Garcia N."/>
            <person name="Condie J.A."/>
            <person name="Upadhyaya H.D."/>
            <person name="Luo M.C."/>
            <person name="Thudi M."/>
            <person name="Gowda C.L."/>
            <person name="Singh N.P."/>
            <person name="Lichtenzveig J."/>
            <person name="Gali K.K."/>
            <person name="Rubio J."/>
            <person name="Nadarajan N."/>
            <person name="Dolezel J."/>
            <person name="Bansal K.C."/>
            <person name="Xu X."/>
            <person name="Edwards D."/>
            <person name="Zhang G."/>
            <person name="Kahl G."/>
            <person name="Gil J."/>
            <person name="Singh K.B."/>
            <person name="Datta S.K."/>
            <person name="Jackson S.A."/>
            <person name="Wang J."/>
            <person name="Cook D.R."/>
        </authorList>
    </citation>
    <scope>NUCLEOTIDE SEQUENCE [LARGE SCALE GENOMIC DNA]</scope>
    <source>
        <strain evidence="8">cv. CDC Frontier</strain>
    </source>
</reference>
<dbReference type="SUPFAM" id="SSF47459">
    <property type="entry name" value="HLH, helix-loop-helix DNA-binding domain"/>
    <property type="match status" value="1"/>
</dbReference>
<evidence type="ECO:0000259" key="7">
    <source>
        <dbReference type="PROSITE" id="PS50888"/>
    </source>
</evidence>
<dbReference type="InterPro" id="IPR011598">
    <property type="entry name" value="bHLH_dom"/>
</dbReference>
<evidence type="ECO:0000256" key="4">
    <source>
        <dbReference type="ARBA" id="ARBA00023163"/>
    </source>
</evidence>
<dbReference type="AlphaFoldDB" id="A0A1S2YXC7"/>
<keyword evidence="4" id="KW-0804">Transcription</keyword>
<dbReference type="RefSeq" id="XP_004511446.1">
    <property type="nucleotide sequence ID" value="XM_004511389.3"/>
</dbReference>
<dbReference type="eggNOG" id="ENOG502R684">
    <property type="taxonomic scope" value="Eukaryota"/>
</dbReference>
<feature type="compositionally biased region" description="Polar residues" evidence="6">
    <location>
        <begin position="176"/>
        <end position="189"/>
    </location>
</feature>
<dbReference type="GO" id="GO:0046983">
    <property type="term" value="F:protein dimerization activity"/>
    <property type="evidence" value="ECO:0007669"/>
    <property type="project" value="InterPro"/>
</dbReference>
<dbReference type="PROSITE" id="PS50888">
    <property type="entry name" value="BHLH"/>
    <property type="match status" value="1"/>
</dbReference>
<evidence type="ECO:0000256" key="5">
    <source>
        <dbReference type="ARBA" id="ARBA00023242"/>
    </source>
</evidence>
<dbReference type="Gene3D" id="4.10.280.10">
    <property type="entry name" value="Helix-loop-helix DNA-binding domain"/>
    <property type="match status" value="1"/>
</dbReference>
<feature type="compositionally biased region" description="Basic and acidic residues" evidence="6">
    <location>
        <begin position="195"/>
        <end position="204"/>
    </location>
</feature>
<evidence type="ECO:0000313" key="8">
    <source>
        <dbReference type="Proteomes" id="UP000087171"/>
    </source>
</evidence>
<dbReference type="KEGG" id="cam:101508509"/>
<feature type="compositionally biased region" description="Basic and acidic residues" evidence="6">
    <location>
        <begin position="126"/>
        <end position="141"/>
    </location>
</feature>
<dbReference type="CDD" id="cd11454">
    <property type="entry name" value="bHLH_AtIND_like"/>
    <property type="match status" value="1"/>
</dbReference>
<dbReference type="Proteomes" id="UP000087171">
    <property type="component" value="Chromosome Ca8"/>
</dbReference>
<dbReference type="GO" id="GO:0000978">
    <property type="term" value="F:RNA polymerase II cis-regulatory region sequence-specific DNA binding"/>
    <property type="evidence" value="ECO:0007669"/>
    <property type="project" value="TreeGrafter"/>
</dbReference>
<feature type="compositionally biased region" description="Polar residues" evidence="6">
    <location>
        <begin position="221"/>
        <end position="233"/>
    </location>
</feature>
<feature type="region of interest" description="Disordered" evidence="6">
    <location>
        <begin position="113"/>
        <end position="160"/>
    </location>
</feature>
<sequence length="318" mass="35379">MEPAELISEEWSSLSGLYTAEEADFMNHFLGLANANANANSSLPQQHLYQNSNESTILSVTKNNSNFAAQVPNSSNIFFPTTTDPVNNFGYISMGISIGDDCKFSPYITQGNESKHTNDNTDENIIADKDLQVPKECEIRRAGKRSRSSNEVPKNKRNVKSRKNIRCASLCSEENTSPVSQDQTLSSCASEDDMNSSHELRREASSSLSQDDSTALKLSGKSISSRGTATDPQSLYARKRRERINERLRILQNLVPNGTKVDISTMLEEAVQYVKFLQLQIKLLSSDDLWMYAPIAYNGMNIGLELGITPTKDTKDMR</sequence>
<dbReference type="Pfam" id="PF00010">
    <property type="entry name" value="HLH"/>
    <property type="match status" value="1"/>
</dbReference>
<evidence type="ECO:0000256" key="6">
    <source>
        <dbReference type="SAM" id="MobiDB-lite"/>
    </source>
</evidence>
<evidence type="ECO:0000256" key="3">
    <source>
        <dbReference type="ARBA" id="ARBA00023125"/>
    </source>
</evidence>
<evidence type="ECO:0000256" key="1">
    <source>
        <dbReference type="ARBA" id="ARBA00004123"/>
    </source>
</evidence>